<feature type="domain" description="Carrier" evidence="6">
    <location>
        <begin position="295"/>
        <end position="370"/>
    </location>
</feature>
<gene>
    <name evidence="7" type="ORF">DSM107014_02505</name>
</gene>
<dbReference type="InterPro" id="IPR036736">
    <property type="entry name" value="ACP-like_sf"/>
</dbReference>
<dbReference type="Pfam" id="PF00501">
    <property type="entry name" value="AMP-binding"/>
    <property type="match status" value="1"/>
</dbReference>
<dbReference type="AlphaFoldDB" id="A0A941JNW1"/>
<dbReference type="Pfam" id="PF13193">
    <property type="entry name" value="AMP-binding_C"/>
    <property type="match status" value="1"/>
</dbReference>
<dbReference type="InterPro" id="IPR025110">
    <property type="entry name" value="AMP-bd_C"/>
</dbReference>
<keyword evidence="5" id="KW-0436">Ligase</keyword>
<accession>A0A941JNW1</accession>
<dbReference type="GO" id="GO:0006631">
    <property type="term" value="P:fatty acid metabolic process"/>
    <property type="evidence" value="ECO:0007669"/>
    <property type="project" value="TreeGrafter"/>
</dbReference>
<dbReference type="PANTHER" id="PTHR43201">
    <property type="entry name" value="ACYL-COA SYNTHETASE"/>
    <property type="match status" value="1"/>
</dbReference>
<dbReference type="Gene3D" id="3.30.300.30">
    <property type="match status" value="1"/>
</dbReference>
<evidence type="ECO:0000256" key="1">
    <source>
        <dbReference type="ARBA" id="ARBA00001957"/>
    </source>
</evidence>
<dbReference type="SUPFAM" id="SSF56801">
    <property type="entry name" value="Acetyl-CoA synthetase-like"/>
    <property type="match status" value="1"/>
</dbReference>
<comment type="cofactor">
    <cofactor evidence="1">
        <name>pantetheine 4'-phosphate</name>
        <dbReference type="ChEBI" id="CHEBI:47942"/>
    </cofactor>
</comment>
<dbReference type="Gene3D" id="1.10.1200.10">
    <property type="entry name" value="ACP-like"/>
    <property type="match status" value="1"/>
</dbReference>
<evidence type="ECO:0000256" key="3">
    <source>
        <dbReference type="ARBA" id="ARBA00022450"/>
    </source>
</evidence>
<dbReference type="FunFam" id="1.10.1200.10:FF:000005">
    <property type="entry name" value="Nonribosomal peptide synthetase 1"/>
    <property type="match status" value="1"/>
</dbReference>
<evidence type="ECO:0000256" key="2">
    <source>
        <dbReference type="ARBA" id="ARBA00006432"/>
    </source>
</evidence>
<evidence type="ECO:0000259" key="6">
    <source>
        <dbReference type="PROSITE" id="PS50075"/>
    </source>
</evidence>
<evidence type="ECO:0000256" key="4">
    <source>
        <dbReference type="ARBA" id="ARBA00022553"/>
    </source>
</evidence>
<protein>
    <submittedName>
        <fullName evidence="7">Non-ribosomal peptide synthetase</fullName>
    </submittedName>
</protein>
<dbReference type="Proteomes" id="UP000767446">
    <property type="component" value="Unassembled WGS sequence"/>
</dbReference>
<proteinExistence type="inferred from homology"/>
<sequence length="379" mass="42196">MFLPLFTGGKVCINGDFNPDLFLDWLAESQATWYSVSPPIHLAILQILQEKGLENRQIYLRFIRSGAASLSSQTIEALEQILNVPLIEAYGMTEIPNLTSNRLNLRKLNSVGKSIGSEIAIIDKSGNFLPIGETGEIIVRGENVISSYLNNDAKEKSFINGWLKTGDLGYLDEDGYLFLQGRLKEIINRGGNNISPQEIDNLLLKLPEIKEAVTFPIPHQSLGEDVISAVVLEENAKINVEEIKKYLTESLAEFKIPSKIIIVPEIPKVKTGKSQRFKLKDTLKDYLFQPNTYIAPRSQTEIIITNIWEEVLKIDKIGVKDDFLALGGNSISATQIVNRIVAKLGVQVSLKDFLNTPTIAEMAEKVELILTQSIETGEI</sequence>
<dbReference type="InterPro" id="IPR009081">
    <property type="entry name" value="PP-bd_ACP"/>
</dbReference>
<dbReference type="InterPro" id="IPR042099">
    <property type="entry name" value="ANL_N_sf"/>
</dbReference>
<comment type="caution">
    <text evidence="7">The sequence shown here is derived from an EMBL/GenBank/DDBJ whole genome shotgun (WGS) entry which is preliminary data.</text>
</comment>
<name>A0A941JNW1_9CHRO</name>
<reference evidence="7" key="1">
    <citation type="submission" date="2021-02" db="EMBL/GenBank/DDBJ databases">
        <title>Metagenome analyses of Stigonema ocellatum DSM 106950, Chlorogloea purpurea SAG 13.99 and Gomphosphaeria aponina DSM 107014.</title>
        <authorList>
            <person name="Marter P."/>
            <person name="Huang S."/>
        </authorList>
    </citation>
    <scope>NUCLEOTIDE SEQUENCE</scope>
    <source>
        <strain evidence="7">JP213</strain>
    </source>
</reference>
<keyword evidence="3" id="KW-0596">Phosphopantetheine</keyword>
<keyword evidence="4" id="KW-0597">Phosphoprotein</keyword>
<dbReference type="PROSITE" id="PS00012">
    <property type="entry name" value="PHOSPHOPANTETHEINE"/>
    <property type="match status" value="1"/>
</dbReference>
<dbReference type="InterPro" id="IPR006162">
    <property type="entry name" value="Ppantetheine_attach_site"/>
</dbReference>
<dbReference type="Pfam" id="PF00550">
    <property type="entry name" value="PP-binding"/>
    <property type="match status" value="1"/>
</dbReference>
<dbReference type="Gene3D" id="3.40.50.12780">
    <property type="entry name" value="N-terminal domain of ligase-like"/>
    <property type="match status" value="1"/>
</dbReference>
<dbReference type="InterPro" id="IPR045851">
    <property type="entry name" value="AMP-bd_C_sf"/>
</dbReference>
<dbReference type="InterPro" id="IPR000873">
    <property type="entry name" value="AMP-dep_synth/lig_dom"/>
</dbReference>
<dbReference type="PROSITE" id="PS50075">
    <property type="entry name" value="CARRIER"/>
    <property type="match status" value="1"/>
</dbReference>
<organism evidence="7 8">
    <name type="scientific">Gomphosphaeria aponina SAG 52.96 = DSM 107014</name>
    <dbReference type="NCBI Taxonomy" id="1521640"/>
    <lineage>
        <taxon>Bacteria</taxon>
        <taxon>Bacillati</taxon>
        <taxon>Cyanobacteriota</taxon>
        <taxon>Cyanophyceae</taxon>
        <taxon>Oscillatoriophycideae</taxon>
        <taxon>Chroococcales</taxon>
        <taxon>Gomphosphaeriaceae</taxon>
        <taxon>Gomphosphaeria</taxon>
    </lineage>
</organism>
<dbReference type="PANTHER" id="PTHR43201:SF5">
    <property type="entry name" value="MEDIUM-CHAIN ACYL-COA LIGASE ACSF2, MITOCHONDRIAL"/>
    <property type="match status" value="1"/>
</dbReference>
<dbReference type="GO" id="GO:0031956">
    <property type="term" value="F:medium-chain fatty acid-CoA ligase activity"/>
    <property type="evidence" value="ECO:0007669"/>
    <property type="project" value="TreeGrafter"/>
</dbReference>
<evidence type="ECO:0000256" key="5">
    <source>
        <dbReference type="ARBA" id="ARBA00022598"/>
    </source>
</evidence>
<evidence type="ECO:0000313" key="7">
    <source>
        <dbReference type="EMBL" id="MBR8826768.1"/>
    </source>
</evidence>
<dbReference type="SUPFAM" id="SSF47336">
    <property type="entry name" value="ACP-like"/>
    <property type="match status" value="1"/>
</dbReference>
<evidence type="ECO:0000313" key="8">
    <source>
        <dbReference type="Proteomes" id="UP000767446"/>
    </source>
</evidence>
<comment type="similarity">
    <text evidence="2">Belongs to the ATP-dependent AMP-binding enzyme family.</text>
</comment>
<dbReference type="EMBL" id="JADQBC010000010">
    <property type="protein sequence ID" value="MBR8826768.1"/>
    <property type="molecule type" value="Genomic_DNA"/>
</dbReference>